<dbReference type="PANTHER" id="PTHR35174:SF3">
    <property type="entry name" value="BLL7171 PROTEIN"/>
    <property type="match status" value="1"/>
</dbReference>
<comment type="caution">
    <text evidence="3">The sequence shown here is derived from an EMBL/GenBank/DDBJ whole genome shotgun (WGS) entry which is preliminary data.</text>
</comment>
<name>A0A919Q2W5_9MICO</name>
<comment type="similarity">
    <text evidence="1">Belongs to the YciI family.</text>
</comment>
<dbReference type="EMBL" id="BONR01000001">
    <property type="protein sequence ID" value="GIG53886.1"/>
    <property type="molecule type" value="Genomic_DNA"/>
</dbReference>
<evidence type="ECO:0000256" key="1">
    <source>
        <dbReference type="ARBA" id="ARBA00007689"/>
    </source>
</evidence>
<dbReference type="AlphaFoldDB" id="A0A919Q2W5"/>
<dbReference type="SUPFAM" id="SSF54909">
    <property type="entry name" value="Dimeric alpha+beta barrel"/>
    <property type="match status" value="1"/>
</dbReference>
<proteinExistence type="inferred from homology"/>
<dbReference type="Proteomes" id="UP000652354">
    <property type="component" value="Unassembled WGS sequence"/>
</dbReference>
<dbReference type="InterPro" id="IPR011008">
    <property type="entry name" value="Dimeric_a/b-barrel"/>
</dbReference>
<feature type="domain" description="YCII-related" evidence="2">
    <location>
        <begin position="22"/>
        <end position="111"/>
    </location>
</feature>
<protein>
    <recommendedName>
        <fullName evidence="2">YCII-related domain-containing protein</fullName>
    </recommendedName>
</protein>
<dbReference type="Pfam" id="PF03795">
    <property type="entry name" value="YCII"/>
    <property type="match status" value="1"/>
</dbReference>
<dbReference type="Gene3D" id="3.30.70.1060">
    <property type="entry name" value="Dimeric alpha+beta barrel"/>
    <property type="match status" value="1"/>
</dbReference>
<accession>A0A919Q2W5</accession>
<evidence type="ECO:0000313" key="4">
    <source>
        <dbReference type="Proteomes" id="UP000652354"/>
    </source>
</evidence>
<keyword evidence="4" id="KW-1185">Reference proteome</keyword>
<dbReference type="InterPro" id="IPR005545">
    <property type="entry name" value="YCII"/>
</dbReference>
<evidence type="ECO:0000313" key="3">
    <source>
        <dbReference type="EMBL" id="GIG53886.1"/>
    </source>
</evidence>
<dbReference type="PANTHER" id="PTHR35174">
    <property type="entry name" value="BLL7171 PROTEIN-RELATED"/>
    <property type="match status" value="1"/>
</dbReference>
<dbReference type="RefSeq" id="WP_203653311.1">
    <property type="nucleotide sequence ID" value="NZ_BONR01000001.1"/>
</dbReference>
<gene>
    <name evidence="3" type="ORF">Dac01nite_06380</name>
</gene>
<evidence type="ECO:0000259" key="2">
    <source>
        <dbReference type="Pfam" id="PF03795"/>
    </source>
</evidence>
<organism evidence="3 4">
    <name type="scientific">Demequina activiva</name>
    <dbReference type="NCBI Taxonomy" id="1582364"/>
    <lineage>
        <taxon>Bacteria</taxon>
        <taxon>Bacillati</taxon>
        <taxon>Actinomycetota</taxon>
        <taxon>Actinomycetes</taxon>
        <taxon>Micrococcales</taxon>
        <taxon>Demequinaceae</taxon>
        <taxon>Demequina</taxon>
    </lineage>
</organism>
<sequence length="116" mass="12659">MTEYLFSVHHDYSKPLFDDDADVEAMFRDTAAFNDEAQAAGIYVFAGGLEAPDTATTVHVREGETLTTDGPFAEARERIGGFWVLELPDLDTALTWAAKASAACQSPVEVRPFQGE</sequence>
<reference evidence="3" key="1">
    <citation type="submission" date="2021-01" db="EMBL/GenBank/DDBJ databases">
        <title>Whole genome shotgun sequence of Demequina activiva NBRC 110675.</title>
        <authorList>
            <person name="Komaki H."/>
            <person name="Tamura T."/>
        </authorList>
    </citation>
    <scope>NUCLEOTIDE SEQUENCE</scope>
    <source>
        <strain evidence="3">NBRC 110675</strain>
    </source>
</reference>